<dbReference type="Proteomes" id="UP000754710">
    <property type="component" value="Unassembled WGS sequence"/>
</dbReference>
<dbReference type="PROSITE" id="PS50011">
    <property type="entry name" value="PROTEIN_KINASE_DOM"/>
    <property type="match status" value="1"/>
</dbReference>
<evidence type="ECO:0000313" key="3">
    <source>
        <dbReference type="Proteomes" id="UP000754710"/>
    </source>
</evidence>
<dbReference type="RefSeq" id="WP_221026544.1">
    <property type="nucleotide sequence ID" value="NZ_JAIEZQ010000003.1"/>
</dbReference>
<keyword evidence="3" id="KW-1185">Reference proteome</keyword>
<name>A0ABS7RNX8_9ACTN</name>
<proteinExistence type="predicted"/>
<dbReference type="Pfam" id="PF01636">
    <property type="entry name" value="APH"/>
    <property type="match status" value="1"/>
</dbReference>
<sequence>MTGAAPRAVGVRKAYAEVPDRVRAWVDGVLGSPVRETFEQVGGMSPGCATRVVAADGTRAFVKAVGPELNPMTPGLFRHETAVLSHLGRHDLWAGLLASFDEPDGWVALVLEDVPGRHVDTTDPDDEARLLAATDDLVAELAGAGAGLDIASTRQSIARWGEAWPEVATLPRGVLPDWVHEHAGALVERHERLLAVAEGDAVVQGDIRNDNVLVREDGDVVFVDWGMSRVGPAWFDPLVVRLEWVEDPRFDDLVRSCRVLAELGDDHVTALLTSLGVWLGYRTTVAVDVGLPTLNDFRRRESSRLLEGARRRLGL</sequence>
<dbReference type="InterPro" id="IPR002575">
    <property type="entry name" value="Aminoglycoside_PTrfase"/>
</dbReference>
<dbReference type="SUPFAM" id="SSF56112">
    <property type="entry name" value="Protein kinase-like (PK-like)"/>
    <property type="match status" value="1"/>
</dbReference>
<reference evidence="2 3" key="1">
    <citation type="submission" date="2021-08" db="EMBL/GenBank/DDBJ databases">
        <title>Nocardioides bacterium WL0053 sp. nov., isolated from the sediment.</title>
        <authorList>
            <person name="Wang L."/>
            <person name="Zhang D."/>
            <person name="Zhang A."/>
        </authorList>
    </citation>
    <scope>NUCLEOTIDE SEQUENCE [LARGE SCALE GENOMIC DNA]</scope>
    <source>
        <strain evidence="2 3">WL0053</strain>
    </source>
</reference>
<dbReference type="Gene3D" id="3.90.1200.10">
    <property type="match status" value="1"/>
</dbReference>
<evidence type="ECO:0000313" key="2">
    <source>
        <dbReference type="EMBL" id="MBY9076759.1"/>
    </source>
</evidence>
<protein>
    <submittedName>
        <fullName evidence="2">Aminoglycoside phosphotransferase family protein</fullName>
    </submittedName>
</protein>
<evidence type="ECO:0000259" key="1">
    <source>
        <dbReference type="PROSITE" id="PS50011"/>
    </source>
</evidence>
<comment type="caution">
    <text evidence="2">The sequence shown here is derived from an EMBL/GenBank/DDBJ whole genome shotgun (WGS) entry which is preliminary data.</text>
</comment>
<feature type="domain" description="Protein kinase" evidence="1">
    <location>
        <begin position="35"/>
        <end position="315"/>
    </location>
</feature>
<organism evidence="2 3">
    <name type="scientific">Nocardioides jiangsuensis</name>
    <dbReference type="NCBI Taxonomy" id="2866161"/>
    <lineage>
        <taxon>Bacteria</taxon>
        <taxon>Bacillati</taxon>
        <taxon>Actinomycetota</taxon>
        <taxon>Actinomycetes</taxon>
        <taxon>Propionibacteriales</taxon>
        <taxon>Nocardioidaceae</taxon>
        <taxon>Nocardioides</taxon>
    </lineage>
</organism>
<accession>A0ABS7RNX8</accession>
<dbReference type="InterPro" id="IPR000719">
    <property type="entry name" value="Prot_kinase_dom"/>
</dbReference>
<dbReference type="EMBL" id="JAIEZQ010000003">
    <property type="protein sequence ID" value="MBY9076759.1"/>
    <property type="molecule type" value="Genomic_DNA"/>
</dbReference>
<gene>
    <name evidence="2" type="ORF">K1X13_18160</name>
</gene>
<dbReference type="InterPro" id="IPR011009">
    <property type="entry name" value="Kinase-like_dom_sf"/>
</dbReference>